<dbReference type="SUPFAM" id="SSF52540">
    <property type="entry name" value="P-loop containing nucleoside triphosphate hydrolases"/>
    <property type="match status" value="1"/>
</dbReference>
<evidence type="ECO:0000313" key="2">
    <source>
        <dbReference type="EMBL" id="KAK4206044.1"/>
    </source>
</evidence>
<dbReference type="Gene3D" id="3.40.50.300">
    <property type="entry name" value="P-loop containing nucleotide triphosphate hydrolases"/>
    <property type="match status" value="1"/>
</dbReference>
<dbReference type="InterPro" id="IPR007111">
    <property type="entry name" value="NACHT_NTPase"/>
</dbReference>
<keyword evidence="3" id="KW-1185">Reference proteome</keyword>
<feature type="domain" description="NACHT" evidence="1">
    <location>
        <begin position="196"/>
        <end position="296"/>
    </location>
</feature>
<feature type="non-terminal residue" evidence="2">
    <location>
        <position position="1"/>
    </location>
</feature>
<dbReference type="AlphaFoldDB" id="A0AAN6XSF6"/>
<dbReference type="Proteomes" id="UP001301769">
    <property type="component" value="Unassembled WGS sequence"/>
</dbReference>
<dbReference type="InterPro" id="IPR055496">
    <property type="entry name" value="DUF7068"/>
</dbReference>
<dbReference type="InterPro" id="IPR027417">
    <property type="entry name" value="P-loop_NTPase"/>
</dbReference>
<dbReference type="PANTHER" id="PTHR46312:SF2">
    <property type="entry name" value="NUCLEOTIDE-BINDING OLIGOMERIZATION DOMAIN-CONTAINING PROTEIN 2-LIKE"/>
    <property type="match status" value="1"/>
</dbReference>
<gene>
    <name evidence="2" type="ORF">QBC37DRAFT_301588</name>
</gene>
<evidence type="ECO:0000313" key="3">
    <source>
        <dbReference type="Proteomes" id="UP001301769"/>
    </source>
</evidence>
<comment type="caution">
    <text evidence="2">The sequence shown here is derived from an EMBL/GenBank/DDBJ whole genome shotgun (WGS) entry which is preliminary data.</text>
</comment>
<evidence type="ECO:0000259" key="1">
    <source>
        <dbReference type="PROSITE" id="PS50837"/>
    </source>
</evidence>
<reference evidence="2" key="2">
    <citation type="submission" date="2023-05" db="EMBL/GenBank/DDBJ databases">
        <authorList>
            <consortium name="Lawrence Berkeley National Laboratory"/>
            <person name="Steindorff A."/>
            <person name="Hensen N."/>
            <person name="Bonometti L."/>
            <person name="Westerberg I."/>
            <person name="Brannstrom I.O."/>
            <person name="Guillou S."/>
            <person name="Cros-Aarteil S."/>
            <person name="Calhoun S."/>
            <person name="Haridas S."/>
            <person name="Kuo A."/>
            <person name="Mondo S."/>
            <person name="Pangilinan J."/>
            <person name="Riley R."/>
            <person name="Labutti K."/>
            <person name="Andreopoulos B."/>
            <person name="Lipzen A."/>
            <person name="Chen C."/>
            <person name="Yanf M."/>
            <person name="Daum C."/>
            <person name="Ng V."/>
            <person name="Clum A."/>
            <person name="Ohm R."/>
            <person name="Martin F."/>
            <person name="Silar P."/>
            <person name="Natvig D."/>
            <person name="Lalanne C."/>
            <person name="Gautier V."/>
            <person name="Ament-Velasquez S.L."/>
            <person name="Kruys A."/>
            <person name="Hutchinson M.I."/>
            <person name="Powell A.J."/>
            <person name="Barry K."/>
            <person name="Miller A.N."/>
            <person name="Grigoriev I.V."/>
            <person name="Debuchy R."/>
            <person name="Gladieux P."/>
            <person name="Thoren M.H."/>
            <person name="Johannesson H."/>
        </authorList>
    </citation>
    <scope>NUCLEOTIDE SEQUENCE</scope>
    <source>
        <strain evidence="2">PSN293</strain>
    </source>
</reference>
<sequence>LRGDHGYQVSMFWEGKDTVLLRKFHLDWIVSTWTLLAWLLVNKHSATLDGFHRKRLNRPHVMMNKFRSPECADYKKVAGKIHDFFGKIREGTLLVRADAWIREKCYTEDRLRIERLSGKELPMDRCYINLAIVEGTSENADRSKKESEEKDAALQSSPFSLSARLKVETPDKIIQVELPSLFDEREDSDGKTMQPRRVLIRGRAGVGKTTLCKKMVHGFTTNEFRDWSKLFDRVLWVPLRKLNAWSLTSYNLEDLFCYEYFDQHPNRIILAKELFLTVHSNDQKTLFILDGLDEISQLLDDENPKLSFLQYLLNQPNVIITSRPHVSLPVKFRPPDLELETIGFYRDQVKEYLQATFTDPMKVEEVQSYIEAHQLIGDLVRIPIQLDALCYTWDSFSGETAPQTMTAIYRAIEERLWKKDVLRLGKSDTGELITKDIIKDVEMDQIEHLIDGGVYFLEGLAFTGLCNEVINFDLKHRNAISKEFIPPQKRIYWNKSLPRLSFLRTSDPSADDQSRDYHFLHLTFQEYFAARYFVRQWNAKQPLNYVRLSNGGRNSIEPATFLHEHKYDPRYDIFWRFVAGLLDADGEALGFFQTIEKEPRDLLGPTHQRLVMHSLSEVERKESTFTELRAKLENQLKQWLLFECDFTGSSRLVRETECPEQVLVNALERASEDARQILLKTLSIRTAMPSGVINFVSTWLNNYSSKRLCVATLRTLKHQHKGLPDTILQGVAARLEDEDGDVRRAAVEALQGQSGLPEEILQGIAKRLEHKDGDVRRAAVWALQGQSGLPEEILQGIAKRLEDEDGDVRRAAVEALQCQSGLPEEILQGIAKRLEDEDGDVRWAAVRALQGQSGLPEEILQGIAKRLEHKDGDVCRNITLLSGLPEEILQGIAKRLEDEDEDVRRAAVEALQGQSGLPEEILQGIAKRLEDEDGDVRRAAVKALQGQAVLSLDVLSPYVKPLCKALLQQSFQEHLHWYASDSSFIGVGLRRISLSGRQQSGKEAVVELLSKKGPATAVKDGDQWPPLHLLLGTGRKPW</sequence>
<dbReference type="InterPro" id="IPR011989">
    <property type="entry name" value="ARM-like"/>
</dbReference>
<name>A0AAN6XSF6_9PEZI</name>
<dbReference type="EMBL" id="MU858534">
    <property type="protein sequence ID" value="KAK4206044.1"/>
    <property type="molecule type" value="Genomic_DNA"/>
</dbReference>
<dbReference type="InterPro" id="IPR016024">
    <property type="entry name" value="ARM-type_fold"/>
</dbReference>
<dbReference type="PROSITE" id="PS50837">
    <property type="entry name" value="NACHT"/>
    <property type="match status" value="1"/>
</dbReference>
<dbReference type="Gene3D" id="1.25.10.10">
    <property type="entry name" value="Leucine-rich Repeat Variant"/>
    <property type="match status" value="2"/>
</dbReference>
<accession>A0AAN6XSF6</accession>
<proteinExistence type="predicted"/>
<dbReference type="PANTHER" id="PTHR46312">
    <property type="entry name" value="NACHT DOMAIN-CONTAINING PROTEIN"/>
    <property type="match status" value="1"/>
</dbReference>
<dbReference type="Pfam" id="PF23238">
    <property type="entry name" value="DUF7068"/>
    <property type="match status" value="1"/>
</dbReference>
<reference evidence="2" key="1">
    <citation type="journal article" date="2023" name="Mol. Phylogenet. Evol.">
        <title>Genome-scale phylogeny and comparative genomics of the fungal order Sordariales.</title>
        <authorList>
            <person name="Hensen N."/>
            <person name="Bonometti L."/>
            <person name="Westerberg I."/>
            <person name="Brannstrom I.O."/>
            <person name="Guillou S."/>
            <person name="Cros-Aarteil S."/>
            <person name="Calhoun S."/>
            <person name="Haridas S."/>
            <person name="Kuo A."/>
            <person name="Mondo S."/>
            <person name="Pangilinan J."/>
            <person name="Riley R."/>
            <person name="LaButti K."/>
            <person name="Andreopoulos B."/>
            <person name="Lipzen A."/>
            <person name="Chen C."/>
            <person name="Yan M."/>
            <person name="Daum C."/>
            <person name="Ng V."/>
            <person name="Clum A."/>
            <person name="Steindorff A."/>
            <person name="Ohm R.A."/>
            <person name="Martin F."/>
            <person name="Silar P."/>
            <person name="Natvig D.O."/>
            <person name="Lalanne C."/>
            <person name="Gautier V."/>
            <person name="Ament-Velasquez S.L."/>
            <person name="Kruys A."/>
            <person name="Hutchinson M.I."/>
            <person name="Powell A.J."/>
            <person name="Barry K."/>
            <person name="Miller A.N."/>
            <person name="Grigoriev I.V."/>
            <person name="Debuchy R."/>
            <person name="Gladieux P."/>
            <person name="Hiltunen Thoren M."/>
            <person name="Johannesson H."/>
        </authorList>
    </citation>
    <scope>NUCLEOTIDE SEQUENCE</scope>
    <source>
        <strain evidence="2">PSN293</strain>
    </source>
</reference>
<protein>
    <recommendedName>
        <fullName evidence="1">NACHT domain-containing protein</fullName>
    </recommendedName>
</protein>
<organism evidence="2 3">
    <name type="scientific">Rhypophila decipiens</name>
    <dbReference type="NCBI Taxonomy" id="261697"/>
    <lineage>
        <taxon>Eukaryota</taxon>
        <taxon>Fungi</taxon>
        <taxon>Dikarya</taxon>
        <taxon>Ascomycota</taxon>
        <taxon>Pezizomycotina</taxon>
        <taxon>Sordariomycetes</taxon>
        <taxon>Sordariomycetidae</taxon>
        <taxon>Sordariales</taxon>
        <taxon>Naviculisporaceae</taxon>
        <taxon>Rhypophila</taxon>
    </lineage>
</organism>
<dbReference type="Pfam" id="PF13646">
    <property type="entry name" value="HEAT_2"/>
    <property type="match status" value="2"/>
</dbReference>
<dbReference type="SUPFAM" id="SSF48371">
    <property type="entry name" value="ARM repeat"/>
    <property type="match status" value="1"/>
</dbReference>
<dbReference type="Pfam" id="PF05729">
    <property type="entry name" value="NACHT"/>
    <property type="match status" value="1"/>
</dbReference>